<dbReference type="GO" id="GO:0004252">
    <property type="term" value="F:serine-type endopeptidase activity"/>
    <property type="evidence" value="ECO:0007669"/>
    <property type="project" value="InterPro"/>
</dbReference>
<dbReference type="GO" id="GO:0009368">
    <property type="term" value="C:endopeptidase Clp complex"/>
    <property type="evidence" value="ECO:0007669"/>
    <property type="project" value="TreeGrafter"/>
</dbReference>
<dbReference type="PANTHER" id="PTHR10381:SF70">
    <property type="entry name" value="ATP-DEPENDENT CLP PROTEASE PROTEOLYTIC SUBUNIT"/>
    <property type="match status" value="1"/>
</dbReference>
<dbReference type="GO" id="GO:0006515">
    <property type="term" value="P:protein quality control for misfolded or incompletely synthesized proteins"/>
    <property type="evidence" value="ECO:0007669"/>
    <property type="project" value="TreeGrafter"/>
</dbReference>
<dbReference type="InterPro" id="IPR001907">
    <property type="entry name" value="ClpP"/>
</dbReference>
<keyword evidence="2" id="KW-0963">Cytoplasm</keyword>
<comment type="similarity">
    <text evidence="1 6">Belongs to the peptidase S14 family.</text>
</comment>
<dbReference type="NCBIfam" id="NF045542">
    <property type="entry name" value="Clp_rel_HeadMat"/>
    <property type="match status" value="1"/>
</dbReference>
<dbReference type="GO" id="GO:0051117">
    <property type="term" value="F:ATPase binding"/>
    <property type="evidence" value="ECO:0007669"/>
    <property type="project" value="TreeGrafter"/>
</dbReference>
<evidence type="ECO:0000256" key="1">
    <source>
        <dbReference type="ARBA" id="ARBA00007039"/>
    </source>
</evidence>
<dbReference type="InterPro" id="IPR029045">
    <property type="entry name" value="ClpP/crotonase-like_dom_sf"/>
</dbReference>
<evidence type="ECO:0000313" key="9">
    <source>
        <dbReference type="Proteomes" id="UP000280344"/>
    </source>
</evidence>
<name>A0A3S9PZ47_9ACTO</name>
<proteinExistence type="inferred from homology"/>
<dbReference type="Proteomes" id="UP000280344">
    <property type="component" value="Chromosome"/>
</dbReference>
<dbReference type="GO" id="GO:0004176">
    <property type="term" value="F:ATP-dependent peptidase activity"/>
    <property type="evidence" value="ECO:0007669"/>
    <property type="project" value="InterPro"/>
</dbReference>
<sequence length="390" mass="42269">MSKTYRPNNDWFQITNTTEGGRSTARLDIYDEIGYWGTDTQTVARQLRGLEADQLDVHINSNGGDAFAGIAIMNILRDFPGDVTVTIDGIAASAASVIAMCGDKIVMNRGSQMMIHDASGFCYGDAAEMAKMIESLDVVSDSIADVYAGRAGGTREQWREVMKSEQWYRAEEAVTAGLADEVADSEEAEISNQRLMIFNHAGRDEAPAPFMPQTTHEDFQAEPGKPKENTRKEDTMSDALKNGIRERLGMTAQVADITDDMFLAALDEALNEGDTKVEAHLPEGTSLIETAVLEQIQADATAGRAALEAQETAAREARVDAAVKAGKIPPARREHWLNALKADEEGAGAVLDSLEPGLIPLAAVGVDHDPEMTEDDKTYNALFGEKKKEA</sequence>
<keyword evidence="3" id="KW-0645">Protease</keyword>
<dbReference type="PANTHER" id="PTHR10381">
    <property type="entry name" value="ATP-DEPENDENT CLP PROTEASE PROTEOLYTIC SUBUNIT"/>
    <property type="match status" value="1"/>
</dbReference>
<dbReference type="PRINTS" id="PR00127">
    <property type="entry name" value="CLPPROTEASEP"/>
</dbReference>
<dbReference type="KEGG" id="flh:EJ997_10230"/>
<feature type="compositionally biased region" description="Basic and acidic residues" evidence="7">
    <location>
        <begin position="215"/>
        <end position="234"/>
    </location>
</feature>
<keyword evidence="5" id="KW-0720">Serine protease</keyword>
<evidence type="ECO:0000256" key="5">
    <source>
        <dbReference type="ARBA" id="ARBA00022825"/>
    </source>
</evidence>
<evidence type="ECO:0000256" key="4">
    <source>
        <dbReference type="ARBA" id="ARBA00022801"/>
    </source>
</evidence>
<dbReference type="OrthoDB" id="9806592at2"/>
<dbReference type="RefSeq" id="WP_126704463.1">
    <property type="nucleotide sequence ID" value="NZ_CP034593.1"/>
</dbReference>
<keyword evidence="4" id="KW-0378">Hydrolase</keyword>
<evidence type="ECO:0000313" key="8">
    <source>
        <dbReference type="EMBL" id="AZQ77660.1"/>
    </source>
</evidence>
<dbReference type="AlphaFoldDB" id="A0A3S9PZ47"/>
<evidence type="ECO:0000256" key="2">
    <source>
        <dbReference type="ARBA" id="ARBA00022490"/>
    </source>
</evidence>
<evidence type="ECO:0000256" key="3">
    <source>
        <dbReference type="ARBA" id="ARBA00022670"/>
    </source>
</evidence>
<accession>A0A3S9PZ47</accession>
<feature type="region of interest" description="Disordered" evidence="7">
    <location>
        <begin position="205"/>
        <end position="234"/>
    </location>
</feature>
<gene>
    <name evidence="8" type="ORF">EJ997_10230</name>
</gene>
<evidence type="ECO:0000256" key="7">
    <source>
        <dbReference type="SAM" id="MobiDB-lite"/>
    </source>
</evidence>
<organism evidence="8 9">
    <name type="scientific">Flaviflexus ciconiae</name>
    <dbReference type="NCBI Taxonomy" id="2496867"/>
    <lineage>
        <taxon>Bacteria</taxon>
        <taxon>Bacillati</taxon>
        <taxon>Actinomycetota</taxon>
        <taxon>Actinomycetes</taxon>
        <taxon>Actinomycetales</taxon>
        <taxon>Actinomycetaceae</taxon>
        <taxon>Flaviflexus</taxon>
    </lineage>
</organism>
<dbReference type="InterPro" id="IPR023562">
    <property type="entry name" value="ClpP/TepA"/>
</dbReference>
<dbReference type="Gene3D" id="3.90.226.10">
    <property type="entry name" value="2-enoyl-CoA Hydratase, Chain A, domain 1"/>
    <property type="match status" value="1"/>
</dbReference>
<keyword evidence="9" id="KW-1185">Reference proteome</keyword>
<dbReference type="Pfam" id="PF00574">
    <property type="entry name" value="CLP_protease"/>
    <property type="match status" value="1"/>
</dbReference>
<evidence type="ECO:0000256" key="6">
    <source>
        <dbReference type="RuleBase" id="RU003567"/>
    </source>
</evidence>
<protein>
    <recommendedName>
        <fullName evidence="6">ATP-dependent Clp protease proteolytic subunit</fullName>
    </recommendedName>
</protein>
<dbReference type="CDD" id="cd07016">
    <property type="entry name" value="S14_ClpP_1"/>
    <property type="match status" value="1"/>
</dbReference>
<dbReference type="SUPFAM" id="SSF52096">
    <property type="entry name" value="ClpP/crotonase"/>
    <property type="match status" value="1"/>
</dbReference>
<reference evidence="8 9" key="1">
    <citation type="submission" date="2018-12" db="EMBL/GenBank/DDBJ databases">
        <title>Complete genome sequence of Flaviflexus sp. H23T48.</title>
        <authorList>
            <person name="Bae J.-W."/>
            <person name="Lee J.-Y."/>
        </authorList>
    </citation>
    <scope>NUCLEOTIDE SEQUENCE [LARGE SCALE GENOMIC DNA]</scope>
    <source>
        <strain evidence="8 9">H23T48</strain>
    </source>
</reference>
<dbReference type="EMBL" id="CP034593">
    <property type="protein sequence ID" value="AZQ77660.1"/>
    <property type="molecule type" value="Genomic_DNA"/>
</dbReference>